<sequence>MNPSLKEQLKQWKKDHQEVKRERKKEKPLQKKQENLSERDWKEIMGMGRARYGRAKGGAFRQK</sequence>
<dbReference type="EMBL" id="LQWY01000014">
    <property type="protein sequence ID" value="OAH61972.1"/>
    <property type="molecule type" value="Genomic_DNA"/>
</dbReference>
<organism evidence="2 3">
    <name type="scientific">Domibacillus aminovorans</name>
    <dbReference type="NCBI Taxonomy" id="29332"/>
    <lineage>
        <taxon>Bacteria</taxon>
        <taxon>Bacillati</taxon>
        <taxon>Bacillota</taxon>
        <taxon>Bacilli</taxon>
        <taxon>Bacillales</taxon>
        <taxon>Bacillaceae</taxon>
        <taxon>Domibacillus</taxon>
    </lineage>
</organism>
<dbReference type="Proteomes" id="UP000076935">
    <property type="component" value="Unassembled WGS sequence"/>
</dbReference>
<dbReference type="RefSeq" id="WP_063965118.1">
    <property type="nucleotide sequence ID" value="NZ_JBCNAN010000021.1"/>
</dbReference>
<protein>
    <recommendedName>
        <fullName evidence="4">Phage protein</fullName>
    </recommendedName>
</protein>
<gene>
    <name evidence="2" type="ORF">AWH49_11160</name>
</gene>
<dbReference type="AlphaFoldDB" id="A0A177L9K3"/>
<reference evidence="2 3" key="1">
    <citation type="submission" date="2016-01" db="EMBL/GenBank/DDBJ databases">
        <title>Investigation of taxonomic status of Bacillus aminovorans.</title>
        <authorList>
            <person name="Verma A."/>
            <person name="Pal Y."/>
            <person name="Krishnamurthi S."/>
        </authorList>
    </citation>
    <scope>NUCLEOTIDE SEQUENCE [LARGE SCALE GENOMIC DNA]</scope>
    <source>
        <strain evidence="2 3">DSM 1314</strain>
    </source>
</reference>
<keyword evidence="3" id="KW-1185">Reference proteome</keyword>
<feature type="compositionally biased region" description="Basic and acidic residues" evidence="1">
    <location>
        <begin position="7"/>
        <end position="38"/>
    </location>
</feature>
<comment type="caution">
    <text evidence="2">The sequence shown here is derived from an EMBL/GenBank/DDBJ whole genome shotgun (WGS) entry which is preliminary data.</text>
</comment>
<accession>A0A177L9K3</accession>
<proteinExistence type="predicted"/>
<feature type="region of interest" description="Disordered" evidence="1">
    <location>
        <begin position="1"/>
        <end position="38"/>
    </location>
</feature>
<evidence type="ECO:0000313" key="3">
    <source>
        <dbReference type="Proteomes" id="UP000076935"/>
    </source>
</evidence>
<evidence type="ECO:0008006" key="4">
    <source>
        <dbReference type="Google" id="ProtNLM"/>
    </source>
</evidence>
<evidence type="ECO:0000313" key="2">
    <source>
        <dbReference type="EMBL" id="OAH61972.1"/>
    </source>
</evidence>
<evidence type="ECO:0000256" key="1">
    <source>
        <dbReference type="SAM" id="MobiDB-lite"/>
    </source>
</evidence>
<name>A0A177L9K3_9BACI</name>